<sequence length="121" mass="13581">MDSDLREMGHSRTKVEVTGRRGLEQDLTETGHIWTKVEATARDKVVRALVMLVAGVNWKMKVPMMMMKMIPCLVNDNNSFKSFFSRDASGATAGEPTLKFARTFQSGFEFEPPQSPGPLRD</sequence>
<gene>
    <name evidence="1" type="ORF">PoB_006607600</name>
</gene>
<dbReference type="AlphaFoldDB" id="A0AAV4D6K2"/>
<keyword evidence="2" id="KW-1185">Reference proteome</keyword>
<dbReference type="EMBL" id="BLXT01007498">
    <property type="protein sequence ID" value="GFO39571.1"/>
    <property type="molecule type" value="Genomic_DNA"/>
</dbReference>
<comment type="caution">
    <text evidence="1">The sequence shown here is derived from an EMBL/GenBank/DDBJ whole genome shotgun (WGS) entry which is preliminary data.</text>
</comment>
<accession>A0AAV4D6K2</accession>
<evidence type="ECO:0000313" key="1">
    <source>
        <dbReference type="EMBL" id="GFO39571.1"/>
    </source>
</evidence>
<organism evidence="1 2">
    <name type="scientific">Plakobranchus ocellatus</name>
    <dbReference type="NCBI Taxonomy" id="259542"/>
    <lineage>
        <taxon>Eukaryota</taxon>
        <taxon>Metazoa</taxon>
        <taxon>Spiralia</taxon>
        <taxon>Lophotrochozoa</taxon>
        <taxon>Mollusca</taxon>
        <taxon>Gastropoda</taxon>
        <taxon>Heterobranchia</taxon>
        <taxon>Euthyneura</taxon>
        <taxon>Panpulmonata</taxon>
        <taxon>Sacoglossa</taxon>
        <taxon>Placobranchoidea</taxon>
        <taxon>Plakobranchidae</taxon>
        <taxon>Plakobranchus</taxon>
    </lineage>
</organism>
<evidence type="ECO:0000313" key="2">
    <source>
        <dbReference type="Proteomes" id="UP000735302"/>
    </source>
</evidence>
<proteinExistence type="predicted"/>
<dbReference type="Proteomes" id="UP000735302">
    <property type="component" value="Unassembled WGS sequence"/>
</dbReference>
<reference evidence="1 2" key="1">
    <citation type="journal article" date="2021" name="Elife">
        <title>Chloroplast acquisition without the gene transfer in kleptoplastic sea slugs, Plakobranchus ocellatus.</title>
        <authorList>
            <person name="Maeda T."/>
            <person name="Takahashi S."/>
            <person name="Yoshida T."/>
            <person name="Shimamura S."/>
            <person name="Takaki Y."/>
            <person name="Nagai Y."/>
            <person name="Toyoda A."/>
            <person name="Suzuki Y."/>
            <person name="Arimoto A."/>
            <person name="Ishii H."/>
            <person name="Satoh N."/>
            <person name="Nishiyama T."/>
            <person name="Hasebe M."/>
            <person name="Maruyama T."/>
            <person name="Minagawa J."/>
            <person name="Obokata J."/>
            <person name="Shigenobu S."/>
        </authorList>
    </citation>
    <scope>NUCLEOTIDE SEQUENCE [LARGE SCALE GENOMIC DNA]</scope>
</reference>
<protein>
    <submittedName>
        <fullName evidence="1">Uncharacterized protein</fullName>
    </submittedName>
</protein>
<name>A0AAV4D6K2_9GAST</name>